<organism evidence="3 4">
    <name type="scientific">Hipposideros armiger</name>
    <name type="common">Great Himalayan leaf-nosed bat</name>
    <dbReference type="NCBI Taxonomy" id="186990"/>
    <lineage>
        <taxon>Eukaryota</taxon>
        <taxon>Metazoa</taxon>
        <taxon>Chordata</taxon>
        <taxon>Craniata</taxon>
        <taxon>Vertebrata</taxon>
        <taxon>Euteleostomi</taxon>
        <taxon>Mammalia</taxon>
        <taxon>Eutheria</taxon>
        <taxon>Laurasiatheria</taxon>
        <taxon>Chiroptera</taxon>
        <taxon>Yinpterochiroptera</taxon>
        <taxon>Rhinolophoidea</taxon>
        <taxon>Hipposideridae</taxon>
        <taxon>Hipposideros</taxon>
    </lineage>
</organism>
<dbReference type="KEGG" id="hai:109376927"/>
<dbReference type="Pfam" id="PF00581">
    <property type="entry name" value="Rhodanese"/>
    <property type="match status" value="1"/>
</dbReference>
<feature type="active site" description="Cysteine persulfide intermediate" evidence="1">
    <location>
        <position position="112"/>
    </location>
</feature>
<dbReference type="OrthoDB" id="566238at2759"/>
<dbReference type="PANTHER" id="PTHR45544">
    <property type="entry name" value="THIOSULFATE:GLUTATHIONE SULFURTRANSFERASE"/>
    <property type="match status" value="1"/>
</dbReference>
<feature type="domain" description="Rhodanese" evidence="2">
    <location>
        <begin position="50"/>
        <end position="126"/>
    </location>
</feature>
<dbReference type="Proteomes" id="UP000694851">
    <property type="component" value="Unplaced"/>
</dbReference>
<dbReference type="GeneID" id="109376927"/>
<evidence type="ECO:0000259" key="2">
    <source>
        <dbReference type="PROSITE" id="PS50206"/>
    </source>
</evidence>
<dbReference type="InterPro" id="IPR001763">
    <property type="entry name" value="Rhodanese-like_dom"/>
</dbReference>
<evidence type="ECO:0000313" key="3">
    <source>
        <dbReference type="Proteomes" id="UP000694851"/>
    </source>
</evidence>
<dbReference type="RefSeq" id="XP_019488623.1">
    <property type="nucleotide sequence ID" value="XM_019633078.1"/>
</dbReference>
<dbReference type="Gene3D" id="3.40.250.10">
    <property type="entry name" value="Rhodanese-like domain"/>
    <property type="match status" value="1"/>
</dbReference>
<dbReference type="CTD" id="100131187"/>
<evidence type="ECO:0000313" key="4">
    <source>
        <dbReference type="RefSeq" id="XP_019488623.1"/>
    </source>
</evidence>
<accession>A0A8B7QLQ9</accession>
<dbReference type="PANTHER" id="PTHR45544:SF1">
    <property type="entry name" value="THIOSULFATE:GLUTATHIONE SULFURTRANSFERASE"/>
    <property type="match status" value="1"/>
</dbReference>
<gene>
    <name evidence="4" type="primary">TSTD1</name>
</gene>
<dbReference type="SUPFAM" id="SSF52821">
    <property type="entry name" value="Rhodanese/Cell cycle control phosphatase"/>
    <property type="match status" value="1"/>
</dbReference>
<dbReference type="InterPro" id="IPR042457">
    <property type="entry name" value="TSTD1_mml"/>
</dbReference>
<dbReference type="GO" id="GO:0050337">
    <property type="term" value="F:thiosulfate-thiol sulfurtransferase activity"/>
    <property type="evidence" value="ECO:0007669"/>
    <property type="project" value="InterPro"/>
</dbReference>
<keyword evidence="3" id="KW-1185">Reference proteome</keyword>
<dbReference type="GO" id="GO:0070221">
    <property type="term" value="P:sulfide oxidation, using sulfide:quinone oxidoreductase"/>
    <property type="evidence" value="ECO:0007669"/>
    <property type="project" value="InterPro"/>
</dbReference>
<reference evidence="4" key="1">
    <citation type="submission" date="2025-08" db="UniProtKB">
        <authorList>
            <consortium name="RefSeq"/>
        </authorList>
    </citation>
    <scope>IDENTIFICATION</scope>
    <source>
        <tissue evidence="4">Muscle</tissue>
    </source>
</reference>
<sequence>MQAGGAAFVQLAARRAPRLHVYAGLWGRVLPSLLPRAAHRLLPELCSLLAAGRGRLVDVRSRGEAVAGTIPGALSIPAFELESALQAAPAASPGSALAPKPRLEDRQSVFFCQMGGQGLRATQLAQGRPVDAEGMGKVAAG</sequence>
<name>A0A8B7QLQ9_HIPAR</name>
<dbReference type="GO" id="GO:0005737">
    <property type="term" value="C:cytoplasm"/>
    <property type="evidence" value="ECO:0007669"/>
    <property type="project" value="TreeGrafter"/>
</dbReference>
<evidence type="ECO:0000256" key="1">
    <source>
        <dbReference type="PIRSR" id="PIRSR642457-1"/>
    </source>
</evidence>
<dbReference type="AlphaFoldDB" id="A0A8B7QLQ9"/>
<proteinExistence type="predicted"/>
<dbReference type="InterPro" id="IPR036873">
    <property type="entry name" value="Rhodanese-like_dom_sf"/>
</dbReference>
<protein>
    <submittedName>
        <fullName evidence="4">Thiosulfate sulfurtransferase/rhodanese-like domain-containing protein 1</fullName>
    </submittedName>
</protein>
<dbReference type="PROSITE" id="PS50206">
    <property type="entry name" value="RHODANESE_3"/>
    <property type="match status" value="1"/>
</dbReference>